<sequence length="70" mass="8145">MHPAVNSTFAIFIFVACLFCSLSRVINILRNKKNRYLNMPRNQLLKRGIEQEVKIAFGNCRQGHHITEDQ</sequence>
<dbReference type="EMBL" id="JAUEDM010000001">
    <property type="protein sequence ID" value="KAK3330956.1"/>
    <property type="molecule type" value="Genomic_DNA"/>
</dbReference>
<evidence type="ECO:0000313" key="3">
    <source>
        <dbReference type="Proteomes" id="UP001283341"/>
    </source>
</evidence>
<organism evidence="2 3">
    <name type="scientific">Apodospora peruviana</name>
    <dbReference type="NCBI Taxonomy" id="516989"/>
    <lineage>
        <taxon>Eukaryota</taxon>
        <taxon>Fungi</taxon>
        <taxon>Dikarya</taxon>
        <taxon>Ascomycota</taxon>
        <taxon>Pezizomycotina</taxon>
        <taxon>Sordariomycetes</taxon>
        <taxon>Sordariomycetidae</taxon>
        <taxon>Sordariales</taxon>
        <taxon>Lasiosphaeriaceae</taxon>
        <taxon>Apodospora</taxon>
    </lineage>
</organism>
<name>A0AAE0ITF3_9PEZI</name>
<keyword evidence="3" id="KW-1185">Reference proteome</keyword>
<feature type="transmembrane region" description="Helical" evidence="1">
    <location>
        <begin position="6"/>
        <end position="29"/>
    </location>
</feature>
<reference evidence="2" key="2">
    <citation type="submission" date="2023-06" db="EMBL/GenBank/DDBJ databases">
        <authorList>
            <consortium name="Lawrence Berkeley National Laboratory"/>
            <person name="Haridas S."/>
            <person name="Hensen N."/>
            <person name="Bonometti L."/>
            <person name="Westerberg I."/>
            <person name="Brannstrom I.O."/>
            <person name="Guillou S."/>
            <person name="Cros-Aarteil S."/>
            <person name="Calhoun S."/>
            <person name="Kuo A."/>
            <person name="Mondo S."/>
            <person name="Pangilinan J."/>
            <person name="Riley R."/>
            <person name="Labutti K."/>
            <person name="Andreopoulos B."/>
            <person name="Lipzen A."/>
            <person name="Chen C."/>
            <person name="Yanf M."/>
            <person name="Daum C."/>
            <person name="Ng V."/>
            <person name="Clum A."/>
            <person name="Steindorff A."/>
            <person name="Ohm R."/>
            <person name="Martin F."/>
            <person name="Silar P."/>
            <person name="Natvig D."/>
            <person name="Lalanne C."/>
            <person name="Gautier V."/>
            <person name="Ament-Velasquez S.L."/>
            <person name="Kruys A."/>
            <person name="Hutchinson M.I."/>
            <person name="Powell A.J."/>
            <person name="Barry K."/>
            <person name="Miller A.N."/>
            <person name="Grigoriev I.V."/>
            <person name="Debuchy R."/>
            <person name="Gladieux P."/>
            <person name="Thoren M.H."/>
            <person name="Johannesson H."/>
        </authorList>
    </citation>
    <scope>NUCLEOTIDE SEQUENCE</scope>
    <source>
        <strain evidence="2">CBS 118394</strain>
    </source>
</reference>
<keyword evidence="1" id="KW-0812">Transmembrane</keyword>
<keyword evidence="1" id="KW-1133">Transmembrane helix</keyword>
<keyword evidence="1" id="KW-0472">Membrane</keyword>
<accession>A0AAE0ITF3</accession>
<dbReference type="Proteomes" id="UP001283341">
    <property type="component" value="Unassembled WGS sequence"/>
</dbReference>
<evidence type="ECO:0000313" key="2">
    <source>
        <dbReference type="EMBL" id="KAK3330956.1"/>
    </source>
</evidence>
<proteinExistence type="predicted"/>
<evidence type="ECO:0000256" key="1">
    <source>
        <dbReference type="SAM" id="Phobius"/>
    </source>
</evidence>
<gene>
    <name evidence="2" type="ORF">B0H66DRAFT_82867</name>
</gene>
<reference evidence="2" key="1">
    <citation type="journal article" date="2023" name="Mol. Phylogenet. Evol.">
        <title>Genome-scale phylogeny and comparative genomics of the fungal order Sordariales.</title>
        <authorList>
            <person name="Hensen N."/>
            <person name="Bonometti L."/>
            <person name="Westerberg I."/>
            <person name="Brannstrom I.O."/>
            <person name="Guillou S."/>
            <person name="Cros-Aarteil S."/>
            <person name="Calhoun S."/>
            <person name="Haridas S."/>
            <person name="Kuo A."/>
            <person name="Mondo S."/>
            <person name="Pangilinan J."/>
            <person name="Riley R."/>
            <person name="LaButti K."/>
            <person name="Andreopoulos B."/>
            <person name="Lipzen A."/>
            <person name="Chen C."/>
            <person name="Yan M."/>
            <person name="Daum C."/>
            <person name="Ng V."/>
            <person name="Clum A."/>
            <person name="Steindorff A."/>
            <person name="Ohm R.A."/>
            <person name="Martin F."/>
            <person name="Silar P."/>
            <person name="Natvig D.O."/>
            <person name="Lalanne C."/>
            <person name="Gautier V."/>
            <person name="Ament-Velasquez S.L."/>
            <person name="Kruys A."/>
            <person name="Hutchinson M.I."/>
            <person name="Powell A.J."/>
            <person name="Barry K."/>
            <person name="Miller A.N."/>
            <person name="Grigoriev I.V."/>
            <person name="Debuchy R."/>
            <person name="Gladieux P."/>
            <person name="Hiltunen Thoren M."/>
            <person name="Johannesson H."/>
        </authorList>
    </citation>
    <scope>NUCLEOTIDE SEQUENCE</scope>
    <source>
        <strain evidence="2">CBS 118394</strain>
    </source>
</reference>
<comment type="caution">
    <text evidence="2">The sequence shown here is derived from an EMBL/GenBank/DDBJ whole genome shotgun (WGS) entry which is preliminary data.</text>
</comment>
<dbReference type="AlphaFoldDB" id="A0AAE0ITF3"/>
<protein>
    <submittedName>
        <fullName evidence="2">Uncharacterized protein</fullName>
    </submittedName>
</protein>